<dbReference type="PROSITE" id="PS00463">
    <property type="entry name" value="ZN2_CY6_FUNGAL_1"/>
    <property type="match status" value="1"/>
</dbReference>
<evidence type="ECO:0000256" key="2">
    <source>
        <dbReference type="SAM" id="Phobius"/>
    </source>
</evidence>
<dbReference type="OrthoDB" id="10607010at2759"/>
<keyword evidence="5" id="KW-1185">Reference proteome</keyword>
<feature type="region of interest" description="Disordered" evidence="1">
    <location>
        <begin position="72"/>
        <end position="104"/>
    </location>
</feature>
<gene>
    <name evidence="4" type="ORF">FIBSPDRAFT_1003572</name>
</gene>
<feature type="domain" description="Zn(2)-C6 fungal-type" evidence="3">
    <location>
        <begin position="36"/>
        <end position="72"/>
    </location>
</feature>
<evidence type="ECO:0000259" key="3">
    <source>
        <dbReference type="PROSITE" id="PS50048"/>
    </source>
</evidence>
<dbReference type="EMBL" id="KV417814">
    <property type="protein sequence ID" value="KZP05884.1"/>
    <property type="molecule type" value="Genomic_DNA"/>
</dbReference>
<protein>
    <recommendedName>
        <fullName evidence="3">Zn(2)-C6 fungal-type domain-containing protein</fullName>
    </recommendedName>
</protein>
<dbReference type="InterPro" id="IPR036864">
    <property type="entry name" value="Zn2-C6_fun-type_DNA-bd_sf"/>
</dbReference>
<dbReference type="AlphaFoldDB" id="A0A167WAU4"/>
<keyword evidence="2" id="KW-0812">Transmembrane</keyword>
<dbReference type="GO" id="GO:0000981">
    <property type="term" value="F:DNA-binding transcription factor activity, RNA polymerase II-specific"/>
    <property type="evidence" value="ECO:0007669"/>
    <property type="project" value="InterPro"/>
</dbReference>
<keyword evidence="2" id="KW-1133">Transmembrane helix</keyword>
<dbReference type="InterPro" id="IPR001138">
    <property type="entry name" value="Zn2Cys6_DnaBD"/>
</dbReference>
<dbReference type="Gene3D" id="4.10.240.10">
    <property type="entry name" value="Zn(2)-C6 fungal-type DNA-binding domain"/>
    <property type="match status" value="1"/>
</dbReference>
<proteinExistence type="predicted"/>
<evidence type="ECO:0000256" key="1">
    <source>
        <dbReference type="SAM" id="MobiDB-lite"/>
    </source>
</evidence>
<feature type="compositionally biased region" description="Low complexity" evidence="1">
    <location>
        <begin position="78"/>
        <end position="94"/>
    </location>
</feature>
<accession>A0A167WAU4</accession>
<dbReference type="Proteomes" id="UP000076532">
    <property type="component" value="Unassembled WGS sequence"/>
</dbReference>
<dbReference type="SUPFAM" id="SSF57701">
    <property type="entry name" value="Zn2/Cys6 DNA-binding domain"/>
    <property type="match status" value="1"/>
</dbReference>
<organism evidence="4 5">
    <name type="scientific">Athelia psychrophila</name>
    <dbReference type="NCBI Taxonomy" id="1759441"/>
    <lineage>
        <taxon>Eukaryota</taxon>
        <taxon>Fungi</taxon>
        <taxon>Dikarya</taxon>
        <taxon>Basidiomycota</taxon>
        <taxon>Agaricomycotina</taxon>
        <taxon>Agaricomycetes</taxon>
        <taxon>Agaricomycetidae</taxon>
        <taxon>Atheliales</taxon>
        <taxon>Atheliaceae</taxon>
        <taxon>Athelia</taxon>
    </lineage>
</organism>
<sequence length="207" mass="21593">MPSSPSSPSSGQYAVFDIRQDPNVSTPIRPYRNANACVSCKYKKKRCEPLAGTSGPPGICQRCHDQGLQCDYHERSSNSDSSPSPTNPRTPLTSGTTNTSPTIGYMSPQYGSRPAFAASSLPLGYAGGSPSFAYFIGGLQLGSAFSWLVLVGVEPVGAVRVVGASTTCAERARVVLLTFGFGVAGWGADVVILLSVDIARVGPSPSQ</sequence>
<reference evidence="4 5" key="1">
    <citation type="journal article" date="2016" name="Mol. Biol. Evol.">
        <title>Comparative Genomics of Early-Diverging Mushroom-Forming Fungi Provides Insights into the Origins of Lignocellulose Decay Capabilities.</title>
        <authorList>
            <person name="Nagy L.G."/>
            <person name="Riley R."/>
            <person name="Tritt A."/>
            <person name="Adam C."/>
            <person name="Daum C."/>
            <person name="Floudas D."/>
            <person name="Sun H."/>
            <person name="Yadav J.S."/>
            <person name="Pangilinan J."/>
            <person name="Larsson K.H."/>
            <person name="Matsuura K."/>
            <person name="Barry K."/>
            <person name="Labutti K."/>
            <person name="Kuo R."/>
            <person name="Ohm R.A."/>
            <person name="Bhattacharya S.S."/>
            <person name="Shirouzu T."/>
            <person name="Yoshinaga Y."/>
            <person name="Martin F.M."/>
            <person name="Grigoriev I.V."/>
            <person name="Hibbett D.S."/>
        </authorList>
    </citation>
    <scope>NUCLEOTIDE SEQUENCE [LARGE SCALE GENOMIC DNA]</scope>
    <source>
        <strain evidence="4 5">CBS 109695</strain>
    </source>
</reference>
<feature type="transmembrane region" description="Helical" evidence="2">
    <location>
        <begin position="174"/>
        <end position="196"/>
    </location>
</feature>
<dbReference type="SMART" id="SM00066">
    <property type="entry name" value="GAL4"/>
    <property type="match status" value="1"/>
</dbReference>
<feature type="transmembrane region" description="Helical" evidence="2">
    <location>
        <begin position="132"/>
        <end position="153"/>
    </location>
</feature>
<evidence type="ECO:0000313" key="4">
    <source>
        <dbReference type="EMBL" id="KZP05884.1"/>
    </source>
</evidence>
<dbReference type="PROSITE" id="PS50048">
    <property type="entry name" value="ZN2_CY6_FUNGAL_2"/>
    <property type="match status" value="1"/>
</dbReference>
<dbReference type="Pfam" id="PF00172">
    <property type="entry name" value="Zn_clus"/>
    <property type="match status" value="1"/>
</dbReference>
<name>A0A167WAU4_9AGAM</name>
<dbReference type="CDD" id="cd00067">
    <property type="entry name" value="GAL4"/>
    <property type="match status" value="1"/>
</dbReference>
<dbReference type="GO" id="GO:0008270">
    <property type="term" value="F:zinc ion binding"/>
    <property type="evidence" value="ECO:0007669"/>
    <property type="project" value="InterPro"/>
</dbReference>
<evidence type="ECO:0000313" key="5">
    <source>
        <dbReference type="Proteomes" id="UP000076532"/>
    </source>
</evidence>
<keyword evidence="2" id="KW-0472">Membrane</keyword>